<sequence length="167" mass="19556">MKLSKLLLLLLVIPLFAFTSFHKYYISVTQVNYIKEKQSLQITSRIFIDDFENVLKNKYDKNLVLAGDDEPKIVDSYIEKYLKEKLTIKINKENVKIIYIGKEYDGDIMRCYLEVENVNNIKSIEISNQVLFDMYKAQQNIVKTKINSQQKSAILSTQDKNVVLNFN</sequence>
<dbReference type="STRING" id="369401.SAMN05428642_103332"/>
<organism evidence="1 2">
    <name type="scientific">Flaviramulus basaltis</name>
    <dbReference type="NCBI Taxonomy" id="369401"/>
    <lineage>
        <taxon>Bacteria</taxon>
        <taxon>Pseudomonadati</taxon>
        <taxon>Bacteroidota</taxon>
        <taxon>Flavobacteriia</taxon>
        <taxon>Flavobacteriales</taxon>
        <taxon>Flavobacteriaceae</taxon>
        <taxon>Flaviramulus</taxon>
    </lineage>
</organism>
<dbReference type="RefSeq" id="WP_072402947.1">
    <property type="nucleotide sequence ID" value="NZ_FPKV01000003.1"/>
</dbReference>
<keyword evidence="2" id="KW-1185">Reference proteome</keyword>
<proteinExistence type="predicted"/>
<name>A0A1K2INJ3_9FLAO</name>
<dbReference type="OrthoDB" id="5735516at2"/>
<dbReference type="Pfam" id="PF20420">
    <property type="entry name" value="DUF6702"/>
    <property type="match status" value="1"/>
</dbReference>
<evidence type="ECO:0008006" key="3">
    <source>
        <dbReference type="Google" id="ProtNLM"/>
    </source>
</evidence>
<dbReference type="EMBL" id="FPKV01000003">
    <property type="protein sequence ID" value="SFZ93784.1"/>
    <property type="molecule type" value="Genomic_DNA"/>
</dbReference>
<dbReference type="InterPro" id="IPR046525">
    <property type="entry name" value="DUF6702"/>
</dbReference>
<dbReference type="Proteomes" id="UP000182544">
    <property type="component" value="Unassembled WGS sequence"/>
</dbReference>
<evidence type="ECO:0000313" key="2">
    <source>
        <dbReference type="Proteomes" id="UP000182544"/>
    </source>
</evidence>
<evidence type="ECO:0000313" key="1">
    <source>
        <dbReference type="EMBL" id="SFZ93784.1"/>
    </source>
</evidence>
<reference evidence="1 2" key="1">
    <citation type="submission" date="2016-10" db="EMBL/GenBank/DDBJ databases">
        <authorList>
            <person name="de Groot N.N."/>
        </authorList>
    </citation>
    <scope>NUCLEOTIDE SEQUENCE [LARGE SCALE GENOMIC DNA]</scope>
    <source>
        <strain evidence="1 2">DSM 18180</strain>
    </source>
</reference>
<gene>
    <name evidence="1" type="ORF">SAMN05428642_103332</name>
</gene>
<accession>A0A1K2INJ3</accession>
<protein>
    <recommendedName>
        <fullName evidence="3">Peptidase E</fullName>
    </recommendedName>
</protein>
<dbReference type="AlphaFoldDB" id="A0A1K2INJ3"/>